<accession>A0A1H5SGV8</accession>
<dbReference type="PANTHER" id="PTHR10361">
    <property type="entry name" value="SODIUM-BILE ACID COTRANSPORTER"/>
    <property type="match status" value="1"/>
</dbReference>
<name>A0A1H5SGV8_XYLRU</name>
<dbReference type="AlphaFoldDB" id="A0A1H5SGV8"/>
<evidence type="ECO:0000256" key="4">
    <source>
        <dbReference type="ARBA" id="ARBA00023136"/>
    </source>
</evidence>
<feature type="transmembrane region" description="Helical" evidence="5">
    <location>
        <begin position="80"/>
        <end position="102"/>
    </location>
</feature>
<dbReference type="Proteomes" id="UP000236735">
    <property type="component" value="Unassembled WGS sequence"/>
</dbReference>
<comment type="subcellular location">
    <subcellularLocation>
        <location evidence="1">Membrane</location>
        <topology evidence="1">Multi-pass membrane protein</topology>
    </subcellularLocation>
</comment>
<evidence type="ECO:0000313" key="7">
    <source>
        <dbReference type="Proteomes" id="UP000236735"/>
    </source>
</evidence>
<feature type="transmembrane region" description="Helical" evidence="5">
    <location>
        <begin position="202"/>
        <end position="222"/>
    </location>
</feature>
<feature type="transmembrane region" description="Helical" evidence="5">
    <location>
        <begin position="135"/>
        <end position="160"/>
    </location>
</feature>
<protein>
    <submittedName>
        <fullName evidence="6">Bile acid:Na+ symporter, BASS family</fullName>
    </submittedName>
</protein>
<proteinExistence type="predicted"/>
<sequence length="323" mass="34266">MGRKMTIFAAVMMKKVCDFIARWMGLMVLAVAAWSLLVPSSFAWISTWAINPMLGVIMFGMGLTLSPRDFRIVLSRPKDILTGCLAQFTVMPLLAFALTWLFSLPEELALGVILVGCCPGGTASNVITYLAKGDLALSVGMTAVSTLLAPVMTPLLVWLMAGTMVGVDTMGMLLSIVYVVIAPIVVGLLCQRYLPQLTKAVTPYLPAFSSVVIALVVGVIVSHNAERLLVGGLLVVLVVVAHNLLGLSIGYLVGRLLHLQRPKCVALSVEVGMQNSGLASSLAVLHFAAYPLATIPGAVFSVWHNISGALVAKLYQAQADSDA</sequence>
<dbReference type="InterPro" id="IPR038770">
    <property type="entry name" value="Na+/solute_symporter_sf"/>
</dbReference>
<feature type="transmembrane region" description="Helical" evidence="5">
    <location>
        <begin position="172"/>
        <end position="190"/>
    </location>
</feature>
<dbReference type="PANTHER" id="PTHR10361:SF28">
    <property type="entry name" value="P3 PROTEIN-RELATED"/>
    <property type="match status" value="1"/>
</dbReference>
<dbReference type="Gene3D" id="1.20.1530.20">
    <property type="match status" value="1"/>
</dbReference>
<dbReference type="Pfam" id="PF01758">
    <property type="entry name" value="SBF"/>
    <property type="match status" value="1"/>
</dbReference>
<dbReference type="InterPro" id="IPR004710">
    <property type="entry name" value="Bilac:Na_transpt"/>
</dbReference>
<keyword evidence="3 5" id="KW-1133">Transmembrane helix</keyword>
<evidence type="ECO:0000256" key="5">
    <source>
        <dbReference type="SAM" id="Phobius"/>
    </source>
</evidence>
<dbReference type="EMBL" id="FNUV01000001">
    <property type="protein sequence ID" value="SEF48987.1"/>
    <property type="molecule type" value="Genomic_DNA"/>
</dbReference>
<evidence type="ECO:0000256" key="1">
    <source>
        <dbReference type="ARBA" id="ARBA00004141"/>
    </source>
</evidence>
<keyword evidence="2 5" id="KW-0812">Transmembrane</keyword>
<feature type="transmembrane region" description="Helical" evidence="5">
    <location>
        <begin position="53"/>
        <end position="68"/>
    </location>
</feature>
<feature type="transmembrane region" description="Helical" evidence="5">
    <location>
        <begin position="108"/>
        <end position="128"/>
    </location>
</feature>
<dbReference type="GO" id="GO:0016020">
    <property type="term" value="C:membrane"/>
    <property type="evidence" value="ECO:0007669"/>
    <property type="project" value="UniProtKB-SubCell"/>
</dbReference>
<evidence type="ECO:0000313" key="6">
    <source>
        <dbReference type="EMBL" id="SEF48987.1"/>
    </source>
</evidence>
<gene>
    <name evidence="6" type="ORF">SAMN05216354_0648</name>
</gene>
<reference evidence="6 7" key="1">
    <citation type="submission" date="2016-10" db="EMBL/GenBank/DDBJ databases">
        <authorList>
            <person name="de Groot N.N."/>
        </authorList>
    </citation>
    <scope>NUCLEOTIDE SEQUENCE [LARGE SCALE GENOMIC DNA]</scope>
    <source>
        <strain evidence="6 7">AR32</strain>
    </source>
</reference>
<keyword evidence="4 5" id="KW-0472">Membrane</keyword>
<dbReference type="InterPro" id="IPR002657">
    <property type="entry name" value="BilAc:Na_symport/Acr3"/>
</dbReference>
<evidence type="ECO:0000256" key="2">
    <source>
        <dbReference type="ARBA" id="ARBA00022692"/>
    </source>
</evidence>
<feature type="transmembrane region" description="Helical" evidence="5">
    <location>
        <begin position="228"/>
        <end position="253"/>
    </location>
</feature>
<organism evidence="6 7">
    <name type="scientific">Xylanibacter ruminicola</name>
    <name type="common">Prevotella ruminicola</name>
    <dbReference type="NCBI Taxonomy" id="839"/>
    <lineage>
        <taxon>Bacteria</taxon>
        <taxon>Pseudomonadati</taxon>
        <taxon>Bacteroidota</taxon>
        <taxon>Bacteroidia</taxon>
        <taxon>Bacteroidales</taxon>
        <taxon>Prevotellaceae</taxon>
        <taxon>Xylanibacter</taxon>
    </lineage>
</organism>
<evidence type="ECO:0000256" key="3">
    <source>
        <dbReference type="ARBA" id="ARBA00022989"/>
    </source>
</evidence>